<reference evidence="13" key="1">
    <citation type="journal article" date="2019" name="Sci. Rep.">
        <title>Draft genome of Tanacetum cinerariifolium, the natural source of mosquito coil.</title>
        <authorList>
            <person name="Yamashiro T."/>
            <person name="Shiraishi A."/>
            <person name="Satake H."/>
            <person name="Nakayama K."/>
        </authorList>
    </citation>
    <scope>NUCLEOTIDE SEQUENCE</scope>
</reference>
<keyword evidence="9" id="KW-0233">DNA recombination</keyword>
<evidence type="ECO:0000256" key="3">
    <source>
        <dbReference type="ARBA" id="ARBA00022759"/>
    </source>
</evidence>
<name>A0A699H0C3_TANCI</name>
<keyword evidence="8" id="KW-0239">DNA-directed DNA polymerase</keyword>
<protein>
    <submittedName>
        <fullName evidence="13">Uncharacterized protein</fullName>
    </submittedName>
</protein>
<organism evidence="13">
    <name type="scientific">Tanacetum cinerariifolium</name>
    <name type="common">Dalmatian daisy</name>
    <name type="synonym">Chrysanthemum cinerariifolium</name>
    <dbReference type="NCBI Taxonomy" id="118510"/>
    <lineage>
        <taxon>Eukaryota</taxon>
        <taxon>Viridiplantae</taxon>
        <taxon>Streptophyta</taxon>
        <taxon>Embryophyta</taxon>
        <taxon>Tracheophyta</taxon>
        <taxon>Spermatophyta</taxon>
        <taxon>Magnoliopsida</taxon>
        <taxon>eudicotyledons</taxon>
        <taxon>Gunneridae</taxon>
        <taxon>Pentapetalae</taxon>
        <taxon>asterids</taxon>
        <taxon>campanulids</taxon>
        <taxon>Asterales</taxon>
        <taxon>Asteraceae</taxon>
        <taxon>Asteroideae</taxon>
        <taxon>Anthemideae</taxon>
        <taxon>Anthemidinae</taxon>
        <taxon>Tanacetum</taxon>
    </lineage>
</organism>
<evidence type="ECO:0000313" key="13">
    <source>
        <dbReference type="EMBL" id="GEW92234.1"/>
    </source>
</evidence>
<keyword evidence="1" id="KW-0540">Nuclease</keyword>
<evidence type="ECO:0000256" key="9">
    <source>
        <dbReference type="ARBA" id="ARBA00023172"/>
    </source>
</evidence>
<dbReference type="InterPro" id="IPR039537">
    <property type="entry name" value="Retrotran_Ty1/copia-like"/>
</dbReference>
<dbReference type="GO" id="GO:0016787">
    <property type="term" value="F:hydrolase activity"/>
    <property type="evidence" value="ECO:0007669"/>
    <property type="project" value="UniProtKB-KW"/>
</dbReference>
<proteinExistence type="predicted"/>
<feature type="domain" description="Retroviral polymerase SH3-like" evidence="12">
    <location>
        <begin position="223"/>
        <end position="275"/>
    </location>
</feature>
<dbReference type="GO" id="GO:0003964">
    <property type="term" value="F:RNA-directed DNA polymerase activity"/>
    <property type="evidence" value="ECO:0007669"/>
    <property type="project" value="UniProtKB-KW"/>
</dbReference>
<feature type="domain" description="Reverse transcriptase Ty1/copia-type" evidence="11">
    <location>
        <begin position="385"/>
        <end position="497"/>
    </location>
</feature>
<dbReference type="AlphaFoldDB" id="A0A699H0C3"/>
<evidence type="ECO:0000259" key="11">
    <source>
        <dbReference type="Pfam" id="PF07727"/>
    </source>
</evidence>
<evidence type="ECO:0000256" key="10">
    <source>
        <dbReference type="ARBA" id="ARBA00023268"/>
    </source>
</evidence>
<dbReference type="Pfam" id="PF25597">
    <property type="entry name" value="SH3_retrovirus"/>
    <property type="match status" value="1"/>
</dbReference>
<dbReference type="PANTHER" id="PTHR42648:SF11">
    <property type="entry name" value="TRANSPOSON TY4-P GAG-POL POLYPROTEIN"/>
    <property type="match status" value="1"/>
</dbReference>
<dbReference type="GO" id="GO:0015074">
    <property type="term" value="P:DNA integration"/>
    <property type="evidence" value="ECO:0007669"/>
    <property type="project" value="UniProtKB-KW"/>
</dbReference>
<evidence type="ECO:0000259" key="12">
    <source>
        <dbReference type="Pfam" id="PF25597"/>
    </source>
</evidence>
<dbReference type="InterPro" id="IPR013103">
    <property type="entry name" value="RVT_2"/>
</dbReference>
<keyword evidence="4" id="KW-0378">Hydrolase</keyword>
<evidence type="ECO:0000256" key="2">
    <source>
        <dbReference type="ARBA" id="ARBA00022723"/>
    </source>
</evidence>
<dbReference type="PANTHER" id="PTHR42648">
    <property type="entry name" value="TRANSPOSASE, PUTATIVE-RELATED"/>
    <property type="match status" value="1"/>
</dbReference>
<evidence type="ECO:0000256" key="7">
    <source>
        <dbReference type="ARBA" id="ARBA00022918"/>
    </source>
</evidence>
<keyword evidence="8" id="KW-0808">Transferase</keyword>
<sequence>MTIRSILLAKKLTGSNFINWYRNLRIVLRYEKKIKFVEQPTVPAPGLETTDPDTIDKDYETVNLEQNVACLMLSSMSPDLQRTLEKYNAYDMLNELKLCSKSRVNKNCLKQSKHFTLVNRRNVSHMGKTIAEFHAMLKLHEKGIPKKAETPAVLAIREGKIQKDKKRPRGAKVRTTERISLLMIPSLRSYRRLREIIQQRTLSATTERRKAPNLSYLRVWGCEALVKGDKPEKLDPRSIKCIFVGYPKEIMGYYFYYPLKNKIYVAQNAKFFENNLMVQEASKSHGLLELSESDEGLKLIQEEDIQPSQNTSEEYELGDLSEPPNYKAALLDPEFDKWLEAMNTELQSMKDNQVWVLVDLLPNGRTIRSKWLFKKKTGMDGNNKRFDVEIKKIGFTQNPDDASVYLKASGSNVVFLILYVDDILLMENNVTMMQEVKSWLCKCFFMKDLRETSYNLGIKIICDRSKWLISLSQSAYLEKILKKFCMENSKKGYTPMIEKPDYRMSQGAKTPSEQNLGKIHWTAVKAILKYLRNTKDMVLVYGAKPEAELKVSCYADASLITSINIYFIASFIPLIMEYLVKISKKARILELKQRNMKNTDSDIQYAVSNKEDTAYLCLHFTKDHEGNTINTPYPSPDFDLFSDQEDYSEEEVTETMAETMEQYMSKTRANYGSGVPSKKWLNTLKKWHNGTSRTRSTETSDGLTAIQAQLNNLRREIKKDTAIRNQGALIKTLEIQIRKISKVLQERGFISLPISIEANPRDHVKSISTTIEADTNPIHRIGSPQAVSTSQNKNPIVSSIVLVNPRSSQELKGGYKSELKVEILNVISLDELIGNLKVHEMIIKKDYKIVKAKVKRKSLALKAKKESSNEECSTSESKDKEYAMAVRDFKKFFKRRDKNQRAFVGVSWSDSSEEDDEKVKNETCLIAQASSEILKLLHMDLFGPSAIRSYEGNRYTLVIVDDYSRKVEESLNVTFNETPPPSKTSPLVDDDLDEEEAIKVTEKNLENDIEDETLEIDEIVNIKESRNHPLENVVGNLNQRTLRSQAQI</sequence>
<dbReference type="InterPro" id="IPR057670">
    <property type="entry name" value="SH3_retrovirus"/>
</dbReference>
<keyword evidence="2" id="KW-0479">Metal-binding</keyword>
<keyword evidence="6" id="KW-0229">DNA integration</keyword>
<dbReference type="Pfam" id="PF07727">
    <property type="entry name" value="RVT_2"/>
    <property type="match status" value="1"/>
</dbReference>
<dbReference type="GO" id="GO:0004519">
    <property type="term" value="F:endonuclease activity"/>
    <property type="evidence" value="ECO:0007669"/>
    <property type="project" value="UniProtKB-KW"/>
</dbReference>
<keyword evidence="5" id="KW-0460">Magnesium</keyword>
<dbReference type="GO" id="GO:0046872">
    <property type="term" value="F:metal ion binding"/>
    <property type="evidence" value="ECO:0007669"/>
    <property type="project" value="UniProtKB-KW"/>
</dbReference>
<keyword evidence="8" id="KW-0548">Nucleotidyltransferase</keyword>
<keyword evidence="10" id="KW-0511">Multifunctional enzyme</keyword>
<gene>
    <name evidence="13" type="ORF">Tci_264210</name>
</gene>
<dbReference type="EMBL" id="BKCJ010080460">
    <property type="protein sequence ID" value="GEW92234.1"/>
    <property type="molecule type" value="Genomic_DNA"/>
</dbReference>
<accession>A0A699H0C3</accession>
<evidence type="ECO:0000256" key="5">
    <source>
        <dbReference type="ARBA" id="ARBA00022842"/>
    </source>
</evidence>
<keyword evidence="7" id="KW-0695">RNA-directed DNA polymerase</keyword>
<dbReference type="GO" id="GO:0003887">
    <property type="term" value="F:DNA-directed DNA polymerase activity"/>
    <property type="evidence" value="ECO:0007669"/>
    <property type="project" value="UniProtKB-KW"/>
</dbReference>
<evidence type="ECO:0000256" key="6">
    <source>
        <dbReference type="ARBA" id="ARBA00022908"/>
    </source>
</evidence>
<keyword evidence="3" id="KW-0255">Endonuclease</keyword>
<evidence type="ECO:0000256" key="8">
    <source>
        <dbReference type="ARBA" id="ARBA00022932"/>
    </source>
</evidence>
<dbReference type="GO" id="GO:0006310">
    <property type="term" value="P:DNA recombination"/>
    <property type="evidence" value="ECO:0007669"/>
    <property type="project" value="UniProtKB-KW"/>
</dbReference>
<comment type="caution">
    <text evidence="13">The sequence shown here is derived from an EMBL/GenBank/DDBJ whole genome shotgun (WGS) entry which is preliminary data.</text>
</comment>
<evidence type="ECO:0000256" key="1">
    <source>
        <dbReference type="ARBA" id="ARBA00022722"/>
    </source>
</evidence>
<evidence type="ECO:0000256" key="4">
    <source>
        <dbReference type="ARBA" id="ARBA00022801"/>
    </source>
</evidence>